<reference evidence="1" key="1">
    <citation type="journal article" date="2023" name="Mol. Phylogenet. Evol.">
        <title>Genome-scale phylogeny and comparative genomics of the fungal order Sordariales.</title>
        <authorList>
            <person name="Hensen N."/>
            <person name="Bonometti L."/>
            <person name="Westerberg I."/>
            <person name="Brannstrom I.O."/>
            <person name="Guillou S."/>
            <person name="Cros-Aarteil S."/>
            <person name="Calhoun S."/>
            <person name="Haridas S."/>
            <person name="Kuo A."/>
            <person name="Mondo S."/>
            <person name="Pangilinan J."/>
            <person name="Riley R."/>
            <person name="LaButti K."/>
            <person name="Andreopoulos B."/>
            <person name="Lipzen A."/>
            <person name="Chen C."/>
            <person name="Yan M."/>
            <person name="Daum C."/>
            <person name="Ng V."/>
            <person name="Clum A."/>
            <person name="Steindorff A."/>
            <person name="Ohm R.A."/>
            <person name="Martin F."/>
            <person name="Silar P."/>
            <person name="Natvig D.O."/>
            <person name="Lalanne C."/>
            <person name="Gautier V."/>
            <person name="Ament-Velasquez S.L."/>
            <person name="Kruys A."/>
            <person name="Hutchinson M.I."/>
            <person name="Powell A.J."/>
            <person name="Barry K."/>
            <person name="Miller A.N."/>
            <person name="Grigoriev I.V."/>
            <person name="Debuchy R."/>
            <person name="Gladieux P."/>
            <person name="Hiltunen Thoren M."/>
            <person name="Johannesson H."/>
        </authorList>
    </citation>
    <scope>NUCLEOTIDE SEQUENCE</scope>
    <source>
        <strain evidence="1">CBS 731.68</strain>
    </source>
</reference>
<keyword evidence="2" id="KW-1185">Reference proteome</keyword>
<sequence>MLRRLSSWPVTPHFGEISARHDVRIPTALTWSSENAAVFRDVTRRPWFGLPSLTPHSDLSISRLRSAWDPTKVSLNRGARMVRPRRACIIEGQGLPCPRQCSCYLELLMQVPSLRSTPFPPHVIQDSSHWMVNKWATWKSTVASRCDPQLAPD</sequence>
<dbReference type="EMBL" id="MU853230">
    <property type="protein sequence ID" value="KAK4122563.1"/>
    <property type="molecule type" value="Genomic_DNA"/>
</dbReference>
<evidence type="ECO:0000313" key="1">
    <source>
        <dbReference type="EMBL" id="KAK4122563.1"/>
    </source>
</evidence>
<dbReference type="Proteomes" id="UP001302602">
    <property type="component" value="Unassembled WGS sequence"/>
</dbReference>
<evidence type="ECO:0000313" key="2">
    <source>
        <dbReference type="Proteomes" id="UP001302602"/>
    </source>
</evidence>
<dbReference type="AlphaFoldDB" id="A0AAN6TXF9"/>
<dbReference type="GeneID" id="87824289"/>
<name>A0AAN6TXF9_9PEZI</name>
<dbReference type="RefSeq" id="XP_062646334.1">
    <property type="nucleotide sequence ID" value="XM_062787519.1"/>
</dbReference>
<organism evidence="1 2">
    <name type="scientific">Parathielavia appendiculata</name>
    <dbReference type="NCBI Taxonomy" id="2587402"/>
    <lineage>
        <taxon>Eukaryota</taxon>
        <taxon>Fungi</taxon>
        <taxon>Dikarya</taxon>
        <taxon>Ascomycota</taxon>
        <taxon>Pezizomycotina</taxon>
        <taxon>Sordariomycetes</taxon>
        <taxon>Sordariomycetidae</taxon>
        <taxon>Sordariales</taxon>
        <taxon>Chaetomiaceae</taxon>
        <taxon>Parathielavia</taxon>
    </lineage>
</organism>
<accession>A0AAN6TXF9</accession>
<reference evidence="1" key="2">
    <citation type="submission" date="2023-05" db="EMBL/GenBank/DDBJ databases">
        <authorList>
            <consortium name="Lawrence Berkeley National Laboratory"/>
            <person name="Steindorff A."/>
            <person name="Hensen N."/>
            <person name="Bonometti L."/>
            <person name="Westerberg I."/>
            <person name="Brannstrom I.O."/>
            <person name="Guillou S."/>
            <person name="Cros-Aarteil S."/>
            <person name="Calhoun S."/>
            <person name="Haridas S."/>
            <person name="Kuo A."/>
            <person name="Mondo S."/>
            <person name="Pangilinan J."/>
            <person name="Riley R."/>
            <person name="Labutti K."/>
            <person name="Andreopoulos B."/>
            <person name="Lipzen A."/>
            <person name="Chen C."/>
            <person name="Yanf M."/>
            <person name="Daum C."/>
            <person name="Ng V."/>
            <person name="Clum A."/>
            <person name="Ohm R."/>
            <person name="Martin F."/>
            <person name="Silar P."/>
            <person name="Natvig D."/>
            <person name="Lalanne C."/>
            <person name="Gautier V."/>
            <person name="Ament-Velasquez S.L."/>
            <person name="Kruys A."/>
            <person name="Hutchinson M.I."/>
            <person name="Powell A.J."/>
            <person name="Barry K."/>
            <person name="Miller A.N."/>
            <person name="Grigoriev I.V."/>
            <person name="Debuchy R."/>
            <person name="Gladieux P."/>
            <person name="Thoren M.H."/>
            <person name="Johannesson H."/>
        </authorList>
    </citation>
    <scope>NUCLEOTIDE SEQUENCE</scope>
    <source>
        <strain evidence="1">CBS 731.68</strain>
    </source>
</reference>
<comment type="caution">
    <text evidence="1">The sequence shown here is derived from an EMBL/GenBank/DDBJ whole genome shotgun (WGS) entry which is preliminary data.</text>
</comment>
<proteinExistence type="predicted"/>
<gene>
    <name evidence="1" type="ORF">N657DRAFT_467443</name>
</gene>
<protein>
    <submittedName>
        <fullName evidence="1">Uncharacterized protein</fullName>
    </submittedName>
</protein>